<gene>
    <name evidence="6" type="ORF">ACO22_05745</name>
</gene>
<dbReference type="Pfam" id="PF22939">
    <property type="entry name" value="WHD_GPIID"/>
    <property type="match status" value="1"/>
</dbReference>
<keyword evidence="1" id="KW-0677">Repeat</keyword>
<dbReference type="SUPFAM" id="SSF52540">
    <property type="entry name" value="P-loop containing nucleoside triphosphate hydrolases"/>
    <property type="match status" value="1"/>
</dbReference>
<evidence type="ECO:0000313" key="7">
    <source>
        <dbReference type="Proteomes" id="UP000242814"/>
    </source>
</evidence>
<dbReference type="InterPro" id="IPR002110">
    <property type="entry name" value="Ankyrin_rpt"/>
</dbReference>
<dbReference type="PANTHER" id="PTHR24198:SF165">
    <property type="entry name" value="ANKYRIN REPEAT-CONTAINING PROTEIN-RELATED"/>
    <property type="match status" value="1"/>
</dbReference>
<sequence>MAGFGFSVGDFITVLQLAHKVRHRFVDAPGQFAAISDDVRSLSAILQEVDLILPKHKLTDQQVRDFESISKGCYNVLSELDTWLSDNDVGARSHKLREKASNTLKRLRWDSGEMRDFRNRITSNISLLNILYSKLSGARIVAIEENVGHLIHYQEEEDRKSILNWLDPVDFYSQQVDFRRRCQERTGLWFLNSSEFCQWLNTPGKTMFCFGMPGSGKTILTSLVVDTLNCQFDSDPDVAVAYIFCNHQRQDDQKPVNILANILKQLCERKSTVSKDVEKLYEKYRNYKSTLQTEQIIEAFESTAILYSKIFIIVDALDEQTTSEEDRCATISAIFQLQSKFAVNFFATSRTIPEIEVQFETCIRKEIRATDDDILKYVESHGRSLLRSKISKYPDLQSLIKREIPAAADGMFLLAQLNMDLLMTKATAGSLRQAVQTLPKGAKGLDKTYDLVMERIRAQGEDFQMLAQRALAWVLYSRTPLMTAEIQHAVAISPEMSDLDEEFIPEVEDLISFCHGLLTVDRDRDVVRLIHYTAQEYLESALPQILPDPKTYLATSCLTYLLFDVFGDPSPSADDIPERKKQNVLLDRAANDWGCFARDIENEMHDLVWSLLDNEAKHANFLQALRYEELPGRRWIQSPSRELSAFYYLARWGLAKTLKAFLERSENPKGQDANVNFSLCAAVEWNHIAVVKLLLQEKHADANYLDSDDHDILPPLHQAILAKSHVIQEFLLQQPDIDVNLKCDIETPLTVAWSANDVTAIDLLLQRRDLDINATLDVYGRTALHYAVVEGKPDILSLLLRHPEIDVNVKDTARFTPLGRAANSGNAGLAQLLLAHKDVDVNQEAFLTSPLTMAALGGFEDVVKVLLTHGDIVVNGAPASYYSALPVAADGGHVGIVKRLLSHKDKDMSMMNENGCRALFRAVDRGHEEIVKILLDHKELDVNTKNEDACRALFRAISRGYEGIVSLLLKHEGMDVFIKNRNGCTPLFMAVDNGDEEIVRLLLEHEGVDVNAANAKGRTALSVAVDNEFGLIEQMLLQKGAT</sequence>
<keyword evidence="2 3" id="KW-0040">ANK repeat</keyword>
<evidence type="ECO:0000256" key="3">
    <source>
        <dbReference type="PROSITE-ProRule" id="PRU00023"/>
    </source>
</evidence>
<dbReference type="Gene3D" id="1.25.40.20">
    <property type="entry name" value="Ankyrin repeat-containing domain"/>
    <property type="match status" value="2"/>
</dbReference>
<dbReference type="InterPro" id="IPR036770">
    <property type="entry name" value="Ankyrin_rpt-contain_sf"/>
</dbReference>
<evidence type="ECO:0000256" key="2">
    <source>
        <dbReference type="ARBA" id="ARBA00023043"/>
    </source>
</evidence>
<dbReference type="Pfam" id="PF00023">
    <property type="entry name" value="Ank"/>
    <property type="match status" value="1"/>
</dbReference>
<feature type="repeat" description="ANK" evidence="3">
    <location>
        <begin position="779"/>
        <end position="812"/>
    </location>
</feature>
<dbReference type="PROSITE" id="PS50297">
    <property type="entry name" value="ANK_REP_REGION"/>
    <property type="match status" value="2"/>
</dbReference>
<feature type="repeat" description="ANK" evidence="3">
    <location>
        <begin position="982"/>
        <end position="1015"/>
    </location>
</feature>
<organism evidence="6 7">
    <name type="scientific">Paracoccidioides brasiliensis</name>
    <dbReference type="NCBI Taxonomy" id="121759"/>
    <lineage>
        <taxon>Eukaryota</taxon>
        <taxon>Fungi</taxon>
        <taxon>Dikarya</taxon>
        <taxon>Ascomycota</taxon>
        <taxon>Pezizomycotina</taxon>
        <taxon>Eurotiomycetes</taxon>
        <taxon>Eurotiomycetidae</taxon>
        <taxon>Onygenales</taxon>
        <taxon>Ajellomycetaceae</taxon>
        <taxon>Paracoccidioides</taxon>
    </lineage>
</organism>
<evidence type="ECO:0000259" key="5">
    <source>
        <dbReference type="Pfam" id="PF24883"/>
    </source>
</evidence>
<dbReference type="InterPro" id="IPR027417">
    <property type="entry name" value="P-loop_NTPase"/>
</dbReference>
<comment type="caution">
    <text evidence="6">The sequence shown here is derived from an EMBL/GenBank/DDBJ whole genome shotgun (WGS) entry which is preliminary data.</text>
</comment>
<reference evidence="6 7" key="1">
    <citation type="submission" date="2016-06" db="EMBL/GenBank/DDBJ databases">
        <authorList>
            <person name="Kjaerup R.B."/>
            <person name="Dalgaard T.S."/>
            <person name="Juul-Madsen H.R."/>
        </authorList>
    </citation>
    <scope>NUCLEOTIDE SEQUENCE [LARGE SCALE GENOMIC DNA]</scope>
    <source>
        <strain evidence="6 7">Pb300</strain>
    </source>
</reference>
<dbReference type="Proteomes" id="UP000242814">
    <property type="component" value="Unassembled WGS sequence"/>
</dbReference>
<evidence type="ECO:0000313" key="6">
    <source>
        <dbReference type="EMBL" id="ODH20992.1"/>
    </source>
</evidence>
<accession>A0A1D2J9F3</accession>
<feature type="domain" description="Nephrocystin 3-like N-terminal" evidence="5">
    <location>
        <begin position="186"/>
        <end position="350"/>
    </location>
</feature>
<feature type="domain" description="GPI inositol-deacylase winged helix" evidence="4">
    <location>
        <begin position="458"/>
        <end position="540"/>
    </location>
</feature>
<protein>
    <submittedName>
        <fullName evidence="6">Uncharacterized protein</fullName>
    </submittedName>
</protein>
<dbReference type="Pfam" id="PF24883">
    <property type="entry name" value="NPHP3_N"/>
    <property type="match status" value="1"/>
</dbReference>
<dbReference type="InterPro" id="IPR056884">
    <property type="entry name" value="NPHP3-like_N"/>
</dbReference>
<dbReference type="InterPro" id="IPR054471">
    <property type="entry name" value="GPIID_WHD"/>
</dbReference>
<dbReference type="AlphaFoldDB" id="A0A1D2J9F3"/>
<dbReference type="PROSITE" id="PS50088">
    <property type="entry name" value="ANK_REPEAT"/>
    <property type="match status" value="2"/>
</dbReference>
<dbReference type="VEuPathDB" id="FungiDB:PADG_06137"/>
<dbReference type="Pfam" id="PF12796">
    <property type="entry name" value="Ank_2"/>
    <property type="match status" value="2"/>
</dbReference>
<dbReference type="VEuPathDB" id="FungiDB:PABG_05799"/>
<evidence type="ECO:0000256" key="1">
    <source>
        <dbReference type="ARBA" id="ARBA00022737"/>
    </source>
</evidence>
<evidence type="ECO:0000259" key="4">
    <source>
        <dbReference type="Pfam" id="PF22939"/>
    </source>
</evidence>
<dbReference type="SMART" id="SM00248">
    <property type="entry name" value="ANK"/>
    <property type="match status" value="11"/>
</dbReference>
<name>A0A1D2J9F3_PARBR</name>
<proteinExistence type="predicted"/>
<dbReference type="EMBL" id="LZYO01000270">
    <property type="protein sequence ID" value="ODH20992.1"/>
    <property type="molecule type" value="Genomic_DNA"/>
</dbReference>
<dbReference type="SUPFAM" id="SSF48403">
    <property type="entry name" value="Ankyrin repeat"/>
    <property type="match status" value="2"/>
</dbReference>
<dbReference type="Gene3D" id="3.40.50.300">
    <property type="entry name" value="P-loop containing nucleotide triphosphate hydrolases"/>
    <property type="match status" value="1"/>
</dbReference>
<dbReference type="PANTHER" id="PTHR24198">
    <property type="entry name" value="ANKYRIN REPEAT AND PROTEIN KINASE DOMAIN-CONTAINING PROTEIN"/>
    <property type="match status" value="1"/>
</dbReference>